<gene>
    <name evidence="6" type="ORF">Pla108_02480</name>
</gene>
<reference evidence="6 7" key="1">
    <citation type="submission" date="2019-02" db="EMBL/GenBank/DDBJ databases">
        <title>Deep-cultivation of Planctomycetes and their phenomic and genomic characterization uncovers novel biology.</title>
        <authorList>
            <person name="Wiegand S."/>
            <person name="Jogler M."/>
            <person name="Boedeker C."/>
            <person name="Pinto D."/>
            <person name="Vollmers J."/>
            <person name="Rivas-Marin E."/>
            <person name="Kohn T."/>
            <person name="Peeters S.H."/>
            <person name="Heuer A."/>
            <person name="Rast P."/>
            <person name="Oberbeckmann S."/>
            <person name="Bunk B."/>
            <person name="Jeske O."/>
            <person name="Meyerdierks A."/>
            <person name="Storesund J.E."/>
            <person name="Kallscheuer N."/>
            <person name="Luecker S."/>
            <person name="Lage O.M."/>
            <person name="Pohl T."/>
            <person name="Merkel B.J."/>
            <person name="Hornburger P."/>
            <person name="Mueller R.-W."/>
            <person name="Bruemmer F."/>
            <person name="Labrenz M."/>
            <person name="Spormann A.M."/>
            <person name="Op Den Camp H."/>
            <person name="Overmann J."/>
            <person name="Amann R."/>
            <person name="Jetten M.S.M."/>
            <person name="Mascher T."/>
            <person name="Medema M.H."/>
            <person name="Devos D.P."/>
            <person name="Kaster A.-K."/>
            <person name="Ovreas L."/>
            <person name="Rohde M."/>
            <person name="Galperin M.Y."/>
            <person name="Jogler C."/>
        </authorList>
    </citation>
    <scope>NUCLEOTIDE SEQUENCE [LARGE SCALE GENOMIC DNA]</scope>
    <source>
        <strain evidence="6 7">Pla108</strain>
    </source>
</reference>
<dbReference type="GO" id="GO:0016020">
    <property type="term" value="C:membrane"/>
    <property type="evidence" value="ECO:0007669"/>
    <property type="project" value="UniProtKB-SubCell"/>
</dbReference>
<dbReference type="Proteomes" id="UP000317421">
    <property type="component" value="Unassembled WGS sequence"/>
</dbReference>
<dbReference type="RefSeq" id="WP_146441760.1">
    <property type="nucleotide sequence ID" value="NZ_SJPR01000001.1"/>
</dbReference>
<evidence type="ECO:0000256" key="3">
    <source>
        <dbReference type="ARBA" id="ARBA00022989"/>
    </source>
</evidence>
<protein>
    <recommendedName>
        <fullName evidence="8">DoxX</fullName>
    </recommendedName>
</protein>
<name>A0A5C6AMB3_9BACT</name>
<evidence type="ECO:0000313" key="6">
    <source>
        <dbReference type="EMBL" id="TWT99313.1"/>
    </source>
</evidence>
<dbReference type="EMBL" id="SJPR01000001">
    <property type="protein sequence ID" value="TWT99313.1"/>
    <property type="molecule type" value="Genomic_DNA"/>
</dbReference>
<evidence type="ECO:0008006" key="8">
    <source>
        <dbReference type="Google" id="ProtNLM"/>
    </source>
</evidence>
<dbReference type="AlphaFoldDB" id="A0A5C6AMB3"/>
<keyword evidence="2 5" id="KW-0812">Transmembrane</keyword>
<keyword evidence="4 5" id="KW-0472">Membrane</keyword>
<evidence type="ECO:0000256" key="4">
    <source>
        <dbReference type="ARBA" id="ARBA00023136"/>
    </source>
</evidence>
<dbReference type="Pfam" id="PF13564">
    <property type="entry name" value="DoxX_2"/>
    <property type="match status" value="1"/>
</dbReference>
<organism evidence="6 7">
    <name type="scientific">Botrimarina colliarenosi</name>
    <dbReference type="NCBI Taxonomy" id="2528001"/>
    <lineage>
        <taxon>Bacteria</taxon>
        <taxon>Pseudomonadati</taxon>
        <taxon>Planctomycetota</taxon>
        <taxon>Planctomycetia</taxon>
        <taxon>Pirellulales</taxon>
        <taxon>Lacipirellulaceae</taxon>
        <taxon>Botrimarina</taxon>
    </lineage>
</organism>
<sequence length="97" mass="10070">MATPSKARRIAGWALSVLIVVFLCGPSAAGKIVEWDGKAEMMDHLGYSIPLIKKIAVVEIAVALLFLVPRTAFVAAILLTGYLGASDQATDGVGSGV</sequence>
<comment type="subcellular location">
    <subcellularLocation>
        <location evidence="1">Membrane</location>
        <topology evidence="1">Multi-pass membrane protein</topology>
    </subcellularLocation>
</comment>
<evidence type="ECO:0000256" key="1">
    <source>
        <dbReference type="ARBA" id="ARBA00004141"/>
    </source>
</evidence>
<proteinExistence type="predicted"/>
<feature type="transmembrane region" description="Helical" evidence="5">
    <location>
        <begin position="45"/>
        <end position="68"/>
    </location>
</feature>
<evidence type="ECO:0000313" key="7">
    <source>
        <dbReference type="Proteomes" id="UP000317421"/>
    </source>
</evidence>
<keyword evidence="3 5" id="KW-1133">Transmembrane helix</keyword>
<accession>A0A5C6AMB3</accession>
<dbReference type="InterPro" id="IPR032808">
    <property type="entry name" value="DoxX"/>
</dbReference>
<keyword evidence="7" id="KW-1185">Reference proteome</keyword>
<evidence type="ECO:0000256" key="2">
    <source>
        <dbReference type="ARBA" id="ARBA00022692"/>
    </source>
</evidence>
<evidence type="ECO:0000256" key="5">
    <source>
        <dbReference type="SAM" id="Phobius"/>
    </source>
</evidence>
<dbReference type="OrthoDB" id="9811373at2"/>
<comment type="caution">
    <text evidence="6">The sequence shown here is derived from an EMBL/GenBank/DDBJ whole genome shotgun (WGS) entry which is preliminary data.</text>
</comment>